<dbReference type="OrthoDB" id="424969at2759"/>
<dbReference type="GO" id="GO:0000266">
    <property type="term" value="P:mitochondrial fission"/>
    <property type="evidence" value="ECO:0007669"/>
    <property type="project" value="TreeGrafter"/>
</dbReference>
<evidence type="ECO:0000256" key="2">
    <source>
        <dbReference type="ARBA" id="ARBA00017835"/>
    </source>
</evidence>
<protein>
    <recommendedName>
        <fullName evidence="2">Mitochondrial fission process protein 1</fullName>
    </recommendedName>
    <alternativeName>
        <fullName evidence="3">Mitochondrial 18 kDa protein</fullName>
    </alternativeName>
</protein>
<dbReference type="EMBL" id="FN648172">
    <property type="protein sequence ID" value="CBJ29909.1"/>
    <property type="molecule type" value="Genomic_DNA"/>
</dbReference>
<keyword evidence="5" id="KW-1185">Reference proteome</keyword>
<reference evidence="4 5" key="1">
    <citation type="journal article" date="2010" name="Nature">
        <title>The Ectocarpus genome and the independent evolution of multicellularity in brown algae.</title>
        <authorList>
            <person name="Cock J.M."/>
            <person name="Sterck L."/>
            <person name="Rouze P."/>
            <person name="Scornet D."/>
            <person name="Allen A.E."/>
            <person name="Amoutzias G."/>
            <person name="Anthouard V."/>
            <person name="Artiguenave F."/>
            <person name="Aury J.M."/>
            <person name="Badger J.H."/>
            <person name="Beszteri B."/>
            <person name="Billiau K."/>
            <person name="Bonnet E."/>
            <person name="Bothwell J.H."/>
            <person name="Bowler C."/>
            <person name="Boyen C."/>
            <person name="Brownlee C."/>
            <person name="Carrano C.J."/>
            <person name="Charrier B."/>
            <person name="Cho G.Y."/>
            <person name="Coelho S.M."/>
            <person name="Collen J."/>
            <person name="Corre E."/>
            <person name="Da Silva C."/>
            <person name="Delage L."/>
            <person name="Delaroque N."/>
            <person name="Dittami S.M."/>
            <person name="Doulbeau S."/>
            <person name="Elias M."/>
            <person name="Farnham G."/>
            <person name="Gachon C.M."/>
            <person name="Gschloessl B."/>
            <person name="Heesch S."/>
            <person name="Jabbari K."/>
            <person name="Jubin C."/>
            <person name="Kawai H."/>
            <person name="Kimura K."/>
            <person name="Kloareg B."/>
            <person name="Kupper F.C."/>
            <person name="Lang D."/>
            <person name="Le Bail A."/>
            <person name="Leblanc C."/>
            <person name="Lerouge P."/>
            <person name="Lohr M."/>
            <person name="Lopez P.J."/>
            <person name="Martens C."/>
            <person name="Maumus F."/>
            <person name="Michel G."/>
            <person name="Miranda-Saavedra D."/>
            <person name="Morales J."/>
            <person name="Moreau H."/>
            <person name="Motomura T."/>
            <person name="Nagasato C."/>
            <person name="Napoli C.A."/>
            <person name="Nelson D.R."/>
            <person name="Nyvall-Collen P."/>
            <person name="Peters A.F."/>
            <person name="Pommier C."/>
            <person name="Potin P."/>
            <person name="Poulain J."/>
            <person name="Quesneville H."/>
            <person name="Read B."/>
            <person name="Rensing S.A."/>
            <person name="Ritter A."/>
            <person name="Rousvoal S."/>
            <person name="Samanta M."/>
            <person name="Samson G."/>
            <person name="Schroeder D.C."/>
            <person name="Segurens B."/>
            <person name="Strittmatter M."/>
            <person name="Tonon T."/>
            <person name="Tregear J.W."/>
            <person name="Valentin K."/>
            <person name="von Dassow P."/>
            <person name="Yamagishi T."/>
            <person name="Van de Peer Y."/>
            <person name="Wincker P."/>
        </authorList>
    </citation>
    <scope>NUCLEOTIDE SEQUENCE [LARGE SCALE GENOMIC DNA]</scope>
    <source>
        <strain evidence="5">Ec32 / CCAP1310/4</strain>
    </source>
</reference>
<dbReference type="Proteomes" id="UP000002630">
    <property type="component" value="Linkage Group LG31"/>
</dbReference>
<dbReference type="AlphaFoldDB" id="D7FM86"/>
<dbReference type="InterPro" id="IPR019560">
    <property type="entry name" value="Mitochondrial_18_kDa_protein"/>
</dbReference>
<sequence length="256" mass="26919">MAALKTRASPPIRCWGAWATPRAALALQEQHRVRDRSIARVPICHCNRRNSSGSGSSVSAGAGTCLPLRRNEAAASASTGETRGRVGWGGSGPVVLAMSTAASSEGNEGHGDVWRDSALRYAGYANEVGESFRNIAPRLVVPSYAVSIAYVCGDTVDKAYKDYTNGKGMVTVGKTGLDVLLWQSLASVAVPGLTINIAVKAASAAMASDHTKSLLPKLARKWVPTAVGLGIIPFIVTPIDDAISWGMDKTVRTWLA</sequence>
<dbReference type="eggNOG" id="KOG3945">
    <property type="taxonomic scope" value="Eukaryota"/>
</dbReference>
<evidence type="ECO:0000256" key="1">
    <source>
        <dbReference type="ARBA" id="ARBA00009224"/>
    </source>
</evidence>
<dbReference type="PANTHER" id="PTHR11001">
    <property type="entry name" value="MITOCHONDRIAL FISSION PROCESS PROTEIN 1"/>
    <property type="match status" value="1"/>
</dbReference>
<dbReference type="PANTHER" id="PTHR11001:SF2">
    <property type="entry name" value="MITOCHONDRIAL FISSION PROCESS PROTEIN 1"/>
    <property type="match status" value="1"/>
</dbReference>
<organism evidence="4 5">
    <name type="scientific">Ectocarpus siliculosus</name>
    <name type="common">Brown alga</name>
    <name type="synonym">Conferva siliculosa</name>
    <dbReference type="NCBI Taxonomy" id="2880"/>
    <lineage>
        <taxon>Eukaryota</taxon>
        <taxon>Sar</taxon>
        <taxon>Stramenopiles</taxon>
        <taxon>Ochrophyta</taxon>
        <taxon>PX clade</taxon>
        <taxon>Phaeophyceae</taxon>
        <taxon>Ectocarpales</taxon>
        <taxon>Ectocarpaceae</taxon>
        <taxon>Ectocarpus</taxon>
    </lineage>
</organism>
<comment type="similarity">
    <text evidence="1">Belongs to the MTFP1 family.</text>
</comment>
<proteinExistence type="inferred from homology"/>
<dbReference type="EMBL" id="FN649756">
    <property type="protein sequence ID" value="CBJ29909.1"/>
    <property type="molecule type" value="Genomic_DNA"/>
</dbReference>
<accession>D7FM86</accession>
<evidence type="ECO:0000256" key="3">
    <source>
        <dbReference type="ARBA" id="ARBA00029631"/>
    </source>
</evidence>
<name>D7FM86_ECTSI</name>
<dbReference type="InParanoid" id="D7FM86"/>
<evidence type="ECO:0000313" key="4">
    <source>
        <dbReference type="EMBL" id="CBJ29909.1"/>
    </source>
</evidence>
<dbReference type="GO" id="GO:0005739">
    <property type="term" value="C:mitochondrion"/>
    <property type="evidence" value="ECO:0007669"/>
    <property type="project" value="TreeGrafter"/>
</dbReference>
<dbReference type="Pfam" id="PF10558">
    <property type="entry name" value="MTP18"/>
    <property type="match status" value="2"/>
</dbReference>
<evidence type="ECO:0000313" key="5">
    <source>
        <dbReference type="Proteomes" id="UP000002630"/>
    </source>
</evidence>
<gene>
    <name evidence="4" type="ORF">Esi_0164_0059</name>
</gene>